<accession>X1G261</accession>
<dbReference type="AlphaFoldDB" id="X1G261"/>
<comment type="caution">
    <text evidence="1">The sequence shown here is derived from an EMBL/GenBank/DDBJ whole genome shotgun (WGS) entry which is preliminary data.</text>
</comment>
<gene>
    <name evidence="1" type="ORF">S01H4_65600</name>
</gene>
<organism evidence="1">
    <name type="scientific">marine sediment metagenome</name>
    <dbReference type="NCBI Taxonomy" id="412755"/>
    <lineage>
        <taxon>unclassified sequences</taxon>
        <taxon>metagenomes</taxon>
        <taxon>ecological metagenomes</taxon>
    </lineage>
</organism>
<protein>
    <submittedName>
        <fullName evidence="1">Uncharacterized protein</fullName>
    </submittedName>
</protein>
<sequence>YRKHIPINFSMTNAYTYNSNGSTIIKVKVINSGDINFGIDSIYLTESLTEVDFSDFYTRT</sequence>
<evidence type="ECO:0000313" key="1">
    <source>
        <dbReference type="EMBL" id="GAH27113.1"/>
    </source>
</evidence>
<feature type="non-terminal residue" evidence="1">
    <location>
        <position position="1"/>
    </location>
</feature>
<dbReference type="EMBL" id="BART01040208">
    <property type="protein sequence ID" value="GAH27113.1"/>
    <property type="molecule type" value="Genomic_DNA"/>
</dbReference>
<reference evidence="1" key="1">
    <citation type="journal article" date="2014" name="Front. Microbiol.">
        <title>High frequency of phylogenetically diverse reductive dehalogenase-homologous genes in deep subseafloor sedimentary metagenomes.</title>
        <authorList>
            <person name="Kawai M."/>
            <person name="Futagami T."/>
            <person name="Toyoda A."/>
            <person name="Takaki Y."/>
            <person name="Nishi S."/>
            <person name="Hori S."/>
            <person name="Arai W."/>
            <person name="Tsubouchi T."/>
            <person name="Morono Y."/>
            <person name="Uchiyama I."/>
            <person name="Ito T."/>
            <person name="Fujiyama A."/>
            <person name="Inagaki F."/>
            <person name="Takami H."/>
        </authorList>
    </citation>
    <scope>NUCLEOTIDE SEQUENCE</scope>
    <source>
        <strain evidence="1">Expedition CK06-06</strain>
    </source>
</reference>
<proteinExistence type="predicted"/>
<name>X1G261_9ZZZZ</name>